<comment type="caution">
    <text evidence="1">The sequence shown here is derived from an EMBL/GenBank/DDBJ whole genome shotgun (WGS) entry which is preliminary data.</text>
</comment>
<evidence type="ECO:0000313" key="2">
    <source>
        <dbReference type="Proteomes" id="UP000231134"/>
    </source>
</evidence>
<gene>
    <name evidence="1" type="ORF">BGX16_2438</name>
</gene>
<protein>
    <submittedName>
        <fullName evidence="1">Uncharacterized protein</fullName>
    </submittedName>
</protein>
<organism evidence="1 2">
    <name type="scientific">Hallerella succinigenes</name>
    <dbReference type="NCBI Taxonomy" id="1896222"/>
    <lineage>
        <taxon>Bacteria</taxon>
        <taxon>Pseudomonadati</taxon>
        <taxon>Fibrobacterota</taxon>
        <taxon>Fibrobacteria</taxon>
        <taxon>Fibrobacterales</taxon>
        <taxon>Fibrobacteraceae</taxon>
        <taxon>Hallerella</taxon>
    </lineage>
</organism>
<dbReference type="EMBL" id="PGEX01000001">
    <property type="protein sequence ID" value="PJJ42412.1"/>
    <property type="molecule type" value="Genomic_DNA"/>
</dbReference>
<evidence type="ECO:0000313" key="1">
    <source>
        <dbReference type="EMBL" id="PJJ42412.1"/>
    </source>
</evidence>
<name>A0A2M9A9L4_9BACT</name>
<dbReference type="AlphaFoldDB" id="A0A2M9A9L4"/>
<proteinExistence type="predicted"/>
<accession>A0A2M9A9L4</accession>
<keyword evidence="2" id="KW-1185">Reference proteome</keyword>
<reference evidence="1 2" key="1">
    <citation type="submission" date="2017-11" db="EMBL/GenBank/DDBJ databases">
        <title>Animal gut microbial communities from fecal samples from Wisconsin, USA.</title>
        <authorList>
            <person name="Neumann A."/>
        </authorList>
    </citation>
    <scope>NUCLEOTIDE SEQUENCE [LARGE SCALE GENOMIC DNA]</scope>
    <source>
        <strain evidence="1 2">UWS3</strain>
    </source>
</reference>
<dbReference type="Proteomes" id="UP000231134">
    <property type="component" value="Unassembled WGS sequence"/>
</dbReference>
<sequence length="114" mass="13164">MEEKRYTILKDGDFRIEKHPSSKKIMGDYFAGLETMAREKLYTKKELLDLVAEYEGTAKGYNVELPQGYFFPYNKEFFGLYVNRAEGHCDPGAGALLFVLKEFNKLQDSLGYKV</sequence>
<dbReference type="RefSeq" id="WP_100426269.1">
    <property type="nucleotide sequence ID" value="NZ_PGEX01000001.1"/>
</dbReference>